<reference evidence="2" key="1">
    <citation type="submission" date="2019-08" db="EMBL/GenBank/DDBJ databases">
        <title>Limnoglobus roseus gen. nov., sp. nov., a novel freshwater planctomycete with a giant genome from the family Gemmataceae.</title>
        <authorList>
            <person name="Kulichevskaya I.S."/>
            <person name="Naumoff D.G."/>
            <person name="Miroshnikov K."/>
            <person name="Ivanova A."/>
            <person name="Philippov D.A."/>
            <person name="Hakobyan A."/>
            <person name="Rijpstra I.C."/>
            <person name="Sinninghe Damste J.S."/>
            <person name="Liesack W."/>
            <person name="Dedysh S.N."/>
        </authorList>
    </citation>
    <scope>NUCLEOTIDE SEQUENCE [LARGE SCALE GENOMIC DNA]</scope>
    <source>
        <strain evidence="2">PX52</strain>
    </source>
</reference>
<gene>
    <name evidence="1" type="ORF">PX52LOC_04035</name>
</gene>
<dbReference type="Gene3D" id="1.10.287.1490">
    <property type="match status" value="1"/>
</dbReference>
<proteinExistence type="predicted"/>
<dbReference type="EMBL" id="CP042425">
    <property type="protein sequence ID" value="QEL17059.1"/>
    <property type="molecule type" value="Genomic_DNA"/>
</dbReference>
<evidence type="ECO:0008006" key="3">
    <source>
        <dbReference type="Google" id="ProtNLM"/>
    </source>
</evidence>
<name>A0A5C1ACE1_9BACT</name>
<organism evidence="1 2">
    <name type="scientific">Limnoglobus roseus</name>
    <dbReference type="NCBI Taxonomy" id="2598579"/>
    <lineage>
        <taxon>Bacteria</taxon>
        <taxon>Pseudomonadati</taxon>
        <taxon>Planctomycetota</taxon>
        <taxon>Planctomycetia</taxon>
        <taxon>Gemmatales</taxon>
        <taxon>Gemmataceae</taxon>
        <taxon>Limnoglobus</taxon>
    </lineage>
</organism>
<protein>
    <recommendedName>
        <fullName evidence="3">Phospholipase</fullName>
    </recommendedName>
</protein>
<sequence length="235" mass="27200">MPTDVSPILRECHRLRKHLRELKDEIDRGPRVMKAQQTKLTTEEQQHKDAYDTIKKLKLKQKEDEGSLKTVEQHLDKLGTKAMTVTTMKEMDAVKHETEQATAKKNDLEDAILTTMTDIEDRTADLPNVEQRWKDAQKDFAQYQIDAKERLERLIEDQKLSEAELAKREADLPADMRDQYARLVKAYGPEGLAAVRDMVCQQCRSKIGESRFFDLEGGKFITCAMCNRGLYLIRE</sequence>
<dbReference type="KEGG" id="lrs:PX52LOC_04035"/>
<keyword evidence="2" id="KW-1185">Reference proteome</keyword>
<dbReference type="AlphaFoldDB" id="A0A5C1ACE1"/>
<accession>A0A5C1ACE1</accession>
<evidence type="ECO:0000313" key="2">
    <source>
        <dbReference type="Proteomes" id="UP000324974"/>
    </source>
</evidence>
<evidence type="ECO:0000313" key="1">
    <source>
        <dbReference type="EMBL" id="QEL17059.1"/>
    </source>
</evidence>
<dbReference type="OrthoDB" id="260976at2"/>
<dbReference type="RefSeq" id="WP_149111714.1">
    <property type="nucleotide sequence ID" value="NZ_CP042425.1"/>
</dbReference>
<dbReference type="Proteomes" id="UP000324974">
    <property type="component" value="Chromosome"/>
</dbReference>